<evidence type="ECO:0000256" key="2">
    <source>
        <dbReference type="ARBA" id="ARBA00022692"/>
    </source>
</evidence>
<dbReference type="Gene3D" id="1.20.1280.290">
    <property type="match status" value="1"/>
</dbReference>
<dbReference type="OrthoDB" id="9814012at2"/>
<dbReference type="NCBIfam" id="NF037968">
    <property type="entry name" value="SemiSWEET_2"/>
    <property type="match status" value="1"/>
</dbReference>
<keyword evidence="7" id="KW-1185">Reference proteome</keyword>
<dbReference type="Proteomes" id="UP000292781">
    <property type="component" value="Unassembled WGS sequence"/>
</dbReference>
<evidence type="ECO:0000256" key="4">
    <source>
        <dbReference type="ARBA" id="ARBA00023136"/>
    </source>
</evidence>
<evidence type="ECO:0000313" key="6">
    <source>
        <dbReference type="EMBL" id="TBW34709.1"/>
    </source>
</evidence>
<organism evidence="6 7">
    <name type="scientific">Siculibacillus lacustris</name>
    <dbReference type="NCBI Taxonomy" id="1549641"/>
    <lineage>
        <taxon>Bacteria</taxon>
        <taxon>Pseudomonadati</taxon>
        <taxon>Pseudomonadota</taxon>
        <taxon>Alphaproteobacteria</taxon>
        <taxon>Hyphomicrobiales</taxon>
        <taxon>Ancalomicrobiaceae</taxon>
        <taxon>Siculibacillus</taxon>
    </lineage>
</organism>
<dbReference type="InterPro" id="IPR047662">
    <property type="entry name" value="SemiSWEET"/>
</dbReference>
<name>A0A4Q9VIV3_9HYPH</name>
<evidence type="ECO:0000256" key="1">
    <source>
        <dbReference type="ARBA" id="ARBA00004141"/>
    </source>
</evidence>
<dbReference type="GO" id="GO:0051119">
    <property type="term" value="F:sugar transmembrane transporter activity"/>
    <property type="evidence" value="ECO:0007669"/>
    <property type="project" value="InterPro"/>
</dbReference>
<keyword evidence="4 5" id="KW-0472">Membrane</keyword>
<sequence>MGQPLYVELLGSCAALFTTLCWLPQTIRSIRTRDTASLSLATFSVFVGGLILWLIYGILIGSWPIIVANVLTLMLNLVILAQKLRHG</sequence>
<dbReference type="GO" id="GO:0016020">
    <property type="term" value="C:membrane"/>
    <property type="evidence" value="ECO:0007669"/>
    <property type="project" value="UniProtKB-SubCell"/>
</dbReference>
<dbReference type="Pfam" id="PF04193">
    <property type="entry name" value="PQ-loop"/>
    <property type="match status" value="1"/>
</dbReference>
<reference evidence="6 7" key="1">
    <citation type="submission" date="2019-02" db="EMBL/GenBank/DDBJ databases">
        <title>Siculibacillus lacustris gen. nov., sp. nov., a new rosette-forming bacterium isolated from a freshwater crater lake (Lake St. Ana, Romania).</title>
        <authorList>
            <person name="Felfoldi T."/>
            <person name="Marton Z."/>
            <person name="Szabo A."/>
            <person name="Mentes A."/>
            <person name="Boka K."/>
            <person name="Marialigeti K."/>
            <person name="Mathe I."/>
            <person name="Koncz M."/>
            <person name="Schumann P."/>
            <person name="Toth E."/>
        </authorList>
    </citation>
    <scope>NUCLEOTIDE SEQUENCE [LARGE SCALE GENOMIC DNA]</scope>
    <source>
        <strain evidence="6 7">SA-279</strain>
    </source>
</reference>
<keyword evidence="2 5" id="KW-0812">Transmembrane</keyword>
<comment type="subcellular location">
    <subcellularLocation>
        <location evidence="1">Membrane</location>
        <topology evidence="1">Multi-pass membrane protein</topology>
    </subcellularLocation>
</comment>
<proteinExistence type="predicted"/>
<evidence type="ECO:0000256" key="3">
    <source>
        <dbReference type="ARBA" id="ARBA00022989"/>
    </source>
</evidence>
<dbReference type="RefSeq" id="WP_131310914.1">
    <property type="nucleotide sequence ID" value="NZ_SJFN01000031.1"/>
</dbReference>
<feature type="transmembrane region" description="Helical" evidence="5">
    <location>
        <begin position="35"/>
        <end position="56"/>
    </location>
</feature>
<accession>A0A4Q9VIV3</accession>
<dbReference type="AlphaFoldDB" id="A0A4Q9VIV3"/>
<feature type="transmembrane region" description="Helical" evidence="5">
    <location>
        <begin position="62"/>
        <end position="81"/>
    </location>
</feature>
<protein>
    <recommendedName>
        <fullName evidence="8">MtN3 and saliva related transmembrane protein</fullName>
    </recommendedName>
</protein>
<keyword evidence="3 5" id="KW-1133">Transmembrane helix</keyword>
<dbReference type="InterPro" id="IPR006603">
    <property type="entry name" value="PQ-loop_rpt"/>
</dbReference>
<evidence type="ECO:0000256" key="5">
    <source>
        <dbReference type="SAM" id="Phobius"/>
    </source>
</evidence>
<comment type="caution">
    <text evidence="6">The sequence shown here is derived from an EMBL/GenBank/DDBJ whole genome shotgun (WGS) entry which is preliminary data.</text>
</comment>
<feature type="transmembrane region" description="Helical" evidence="5">
    <location>
        <begin position="6"/>
        <end position="23"/>
    </location>
</feature>
<evidence type="ECO:0000313" key="7">
    <source>
        <dbReference type="Proteomes" id="UP000292781"/>
    </source>
</evidence>
<evidence type="ECO:0008006" key="8">
    <source>
        <dbReference type="Google" id="ProtNLM"/>
    </source>
</evidence>
<dbReference type="EMBL" id="SJFN01000031">
    <property type="protein sequence ID" value="TBW34709.1"/>
    <property type="molecule type" value="Genomic_DNA"/>
</dbReference>
<gene>
    <name evidence="6" type="ORF">EYW49_17465</name>
</gene>